<accession>A0AAD7HVA1</accession>
<feature type="region of interest" description="Disordered" evidence="1">
    <location>
        <begin position="144"/>
        <end position="170"/>
    </location>
</feature>
<evidence type="ECO:0000313" key="3">
    <source>
        <dbReference type="Proteomes" id="UP001215598"/>
    </source>
</evidence>
<name>A0AAD7HVA1_9AGAR</name>
<dbReference type="Proteomes" id="UP001215598">
    <property type="component" value="Unassembled WGS sequence"/>
</dbReference>
<protein>
    <submittedName>
        <fullName evidence="2">Uncharacterized protein</fullName>
    </submittedName>
</protein>
<organism evidence="2 3">
    <name type="scientific">Mycena metata</name>
    <dbReference type="NCBI Taxonomy" id="1033252"/>
    <lineage>
        <taxon>Eukaryota</taxon>
        <taxon>Fungi</taxon>
        <taxon>Dikarya</taxon>
        <taxon>Basidiomycota</taxon>
        <taxon>Agaricomycotina</taxon>
        <taxon>Agaricomycetes</taxon>
        <taxon>Agaricomycetidae</taxon>
        <taxon>Agaricales</taxon>
        <taxon>Marasmiineae</taxon>
        <taxon>Mycenaceae</taxon>
        <taxon>Mycena</taxon>
    </lineage>
</organism>
<keyword evidence="3" id="KW-1185">Reference proteome</keyword>
<dbReference type="AlphaFoldDB" id="A0AAD7HVA1"/>
<gene>
    <name evidence="2" type="ORF">B0H16DRAFT_1470120</name>
</gene>
<reference evidence="2" key="1">
    <citation type="submission" date="2023-03" db="EMBL/GenBank/DDBJ databases">
        <title>Massive genome expansion in bonnet fungi (Mycena s.s.) driven by repeated elements and novel gene families across ecological guilds.</title>
        <authorList>
            <consortium name="Lawrence Berkeley National Laboratory"/>
            <person name="Harder C.B."/>
            <person name="Miyauchi S."/>
            <person name="Viragh M."/>
            <person name="Kuo A."/>
            <person name="Thoen E."/>
            <person name="Andreopoulos B."/>
            <person name="Lu D."/>
            <person name="Skrede I."/>
            <person name="Drula E."/>
            <person name="Henrissat B."/>
            <person name="Morin E."/>
            <person name="Kohler A."/>
            <person name="Barry K."/>
            <person name="LaButti K."/>
            <person name="Morin E."/>
            <person name="Salamov A."/>
            <person name="Lipzen A."/>
            <person name="Mereny Z."/>
            <person name="Hegedus B."/>
            <person name="Baldrian P."/>
            <person name="Stursova M."/>
            <person name="Weitz H."/>
            <person name="Taylor A."/>
            <person name="Grigoriev I.V."/>
            <person name="Nagy L.G."/>
            <person name="Martin F."/>
            <person name="Kauserud H."/>
        </authorList>
    </citation>
    <scope>NUCLEOTIDE SEQUENCE</scope>
    <source>
        <strain evidence="2">CBHHK182m</strain>
    </source>
</reference>
<evidence type="ECO:0000313" key="2">
    <source>
        <dbReference type="EMBL" id="KAJ7729136.1"/>
    </source>
</evidence>
<dbReference type="EMBL" id="JARKIB010000167">
    <property type="protein sequence ID" value="KAJ7729136.1"/>
    <property type="molecule type" value="Genomic_DNA"/>
</dbReference>
<feature type="region of interest" description="Disordered" evidence="1">
    <location>
        <begin position="1"/>
        <end position="57"/>
    </location>
</feature>
<comment type="caution">
    <text evidence="2">The sequence shown here is derived from an EMBL/GenBank/DDBJ whole genome shotgun (WGS) entry which is preliminary data.</text>
</comment>
<sequence>MKGLVAAVNAGRRKTGERMGERRGGRTPANPNVPPSVSLARGGNGSARAHATTPGKAPRRVVGNFEGESGRIDALYAAAYERTHSFWMHSTALSIFLYAIATVPSPLRRPVVTCVAQMTSLSYLGLMRAKGVLEPFGRNDRTKNVYTQAVDDTEQARKSRGSGSQTGPSLSAFAPQELDSHLLNVARCPLPSASYSRNSGPLPFPACDARRRRYSVLSVDAIQSLGLGLGNTATPSKLRRLSLRSCFGGFPCLTTGSRTWQSLVKPLLRRGLFNRNTYRKRTPASPIAMWKKLDCLLTRSDRPSPDYGTGDGGSTESGFSFQQSSAIDVRSKCQHFRILVIGRVNAGKMTLLKKVCMYCLPACDTNRPFLKADEDFFDTDIRGKVIAIFTKFDGLATRAFQELKGDGYSRSDAQRGKEQRAEQLLTTDFIEPLKSRKVIPSV</sequence>
<proteinExistence type="predicted"/>
<evidence type="ECO:0000256" key="1">
    <source>
        <dbReference type="SAM" id="MobiDB-lite"/>
    </source>
</evidence>
<feature type="compositionally biased region" description="Basic and acidic residues" evidence="1">
    <location>
        <begin position="14"/>
        <end position="24"/>
    </location>
</feature>